<dbReference type="EMBL" id="AP006618">
    <property type="protein sequence ID" value="BAD58748.1"/>
    <property type="molecule type" value="Genomic_DNA"/>
</dbReference>
<evidence type="ECO:0000313" key="1">
    <source>
        <dbReference type="EMBL" id="BAD58748.1"/>
    </source>
</evidence>
<dbReference type="HOGENOM" id="CLU_2001482_0_0_11"/>
<evidence type="ECO:0000313" key="2">
    <source>
        <dbReference type="Proteomes" id="UP000006820"/>
    </source>
</evidence>
<sequence>MFDIPGWGVEVGGTVRVRHFDDFDCMHVEGDATALLAAFGISIEPADGRVIFWIDHGWRWWRELGHVVVDGPRIQIWPHHGVTDTDMAVLRGAACEAFCTPPSPRTAWVRRGRRWECSISIEAE</sequence>
<dbReference type="Proteomes" id="UP000006820">
    <property type="component" value="Chromosome"/>
</dbReference>
<proteinExistence type="predicted"/>
<reference evidence="1 2" key="1">
    <citation type="journal article" date="2004" name="Proc. Natl. Acad. Sci. U.S.A.">
        <title>The complete genomic sequence of Nocardia farcinica IFM 10152.</title>
        <authorList>
            <person name="Ishikawa J."/>
            <person name="Yamashita A."/>
            <person name="Mikami Y."/>
            <person name="Hoshino Y."/>
            <person name="Kurita H."/>
            <person name="Hotta K."/>
            <person name="Shiba T."/>
            <person name="Hattori M."/>
        </authorList>
    </citation>
    <scope>NUCLEOTIDE SEQUENCE [LARGE SCALE GENOMIC DNA]</scope>
    <source>
        <strain evidence="1 2">IFM 10152</strain>
    </source>
</reference>
<dbReference type="STRING" id="247156.NFA_39000"/>
<dbReference type="KEGG" id="nfa:NFA_39000"/>
<dbReference type="AlphaFoldDB" id="Q5YSU3"/>
<accession>Q5YSU3</accession>
<protein>
    <submittedName>
        <fullName evidence="1">Uncharacterized protein</fullName>
    </submittedName>
</protein>
<keyword evidence="2" id="KW-1185">Reference proteome</keyword>
<organism evidence="1 2">
    <name type="scientific">Nocardia farcinica (strain IFM 10152)</name>
    <dbReference type="NCBI Taxonomy" id="247156"/>
    <lineage>
        <taxon>Bacteria</taxon>
        <taxon>Bacillati</taxon>
        <taxon>Actinomycetota</taxon>
        <taxon>Actinomycetes</taxon>
        <taxon>Mycobacteriales</taxon>
        <taxon>Nocardiaceae</taxon>
        <taxon>Nocardia</taxon>
    </lineage>
</organism>
<gene>
    <name evidence="1" type="ordered locus">NFA_39000</name>
</gene>
<name>Q5YSU3_NOCFA</name>